<comment type="caution">
    <text evidence="1">The sequence shown here is derived from an EMBL/GenBank/DDBJ whole genome shotgun (WGS) entry which is preliminary data.</text>
</comment>
<name>A0AAP0BK31_9ASPA</name>
<dbReference type="Proteomes" id="UP001418222">
    <property type="component" value="Unassembled WGS sequence"/>
</dbReference>
<sequence>MVEELRDLSVVRQEEIKRRMTKYFDKHVRVKQFAEGDLVLRKVDAAGRSATEGKLHPNWEGPFIV</sequence>
<reference evidence="1 2" key="1">
    <citation type="journal article" date="2022" name="Nat. Plants">
        <title>Genomes of leafy and leafless Platanthera orchids illuminate the evolution of mycoheterotrophy.</title>
        <authorList>
            <person name="Li M.H."/>
            <person name="Liu K.W."/>
            <person name="Li Z."/>
            <person name="Lu H.C."/>
            <person name="Ye Q.L."/>
            <person name="Zhang D."/>
            <person name="Wang J.Y."/>
            <person name="Li Y.F."/>
            <person name="Zhong Z.M."/>
            <person name="Liu X."/>
            <person name="Yu X."/>
            <person name="Liu D.K."/>
            <person name="Tu X.D."/>
            <person name="Liu B."/>
            <person name="Hao Y."/>
            <person name="Liao X.Y."/>
            <person name="Jiang Y.T."/>
            <person name="Sun W.H."/>
            <person name="Chen J."/>
            <person name="Chen Y.Q."/>
            <person name="Ai Y."/>
            <person name="Zhai J.W."/>
            <person name="Wu S.S."/>
            <person name="Zhou Z."/>
            <person name="Hsiao Y.Y."/>
            <person name="Wu W.L."/>
            <person name="Chen Y.Y."/>
            <person name="Lin Y.F."/>
            <person name="Hsu J.L."/>
            <person name="Li C.Y."/>
            <person name="Wang Z.W."/>
            <person name="Zhao X."/>
            <person name="Zhong W.Y."/>
            <person name="Ma X.K."/>
            <person name="Ma L."/>
            <person name="Huang J."/>
            <person name="Chen G.Z."/>
            <person name="Huang M.Z."/>
            <person name="Huang L."/>
            <person name="Peng D.H."/>
            <person name="Luo Y.B."/>
            <person name="Zou S.Q."/>
            <person name="Chen S.P."/>
            <person name="Lan S."/>
            <person name="Tsai W.C."/>
            <person name="Van de Peer Y."/>
            <person name="Liu Z.J."/>
        </authorList>
    </citation>
    <scope>NUCLEOTIDE SEQUENCE [LARGE SCALE GENOMIC DNA]</scope>
    <source>
        <strain evidence="1">Lor287</strain>
    </source>
</reference>
<accession>A0AAP0BK31</accession>
<evidence type="ECO:0000313" key="2">
    <source>
        <dbReference type="Proteomes" id="UP001418222"/>
    </source>
</evidence>
<dbReference type="EMBL" id="JBBWWQ010000007">
    <property type="protein sequence ID" value="KAK8942620.1"/>
    <property type="molecule type" value="Genomic_DNA"/>
</dbReference>
<keyword evidence="2" id="KW-1185">Reference proteome</keyword>
<organism evidence="1 2">
    <name type="scientific">Platanthera zijinensis</name>
    <dbReference type="NCBI Taxonomy" id="2320716"/>
    <lineage>
        <taxon>Eukaryota</taxon>
        <taxon>Viridiplantae</taxon>
        <taxon>Streptophyta</taxon>
        <taxon>Embryophyta</taxon>
        <taxon>Tracheophyta</taxon>
        <taxon>Spermatophyta</taxon>
        <taxon>Magnoliopsida</taxon>
        <taxon>Liliopsida</taxon>
        <taxon>Asparagales</taxon>
        <taxon>Orchidaceae</taxon>
        <taxon>Orchidoideae</taxon>
        <taxon>Orchideae</taxon>
        <taxon>Orchidinae</taxon>
        <taxon>Platanthera</taxon>
    </lineage>
</organism>
<proteinExistence type="predicted"/>
<gene>
    <name evidence="1" type="ORF">KSP39_PZI009097</name>
</gene>
<evidence type="ECO:0000313" key="1">
    <source>
        <dbReference type="EMBL" id="KAK8942620.1"/>
    </source>
</evidence>
<protein>
    <submittedName>
        <fullName evidence="1">Uncharacterized protein</fullName>
    </submittedName>
</protein>
<dbReference type="AlphaFoldDB" id="A0AAP0BK31"/>